<keyword evidence="1" id="KW-0175">Coiled coil</keyword>
<organism evidence="2 3">
    <name type="scientific">Cupriavidus taiwanensis</name>
    <dbReference type="NCBI Taxonomy" id="164546"/>
    <lineage>
        <taxon>Bacteria</taxon>
        <taxon>Pseudomonadati</taxon>
        <taxon>Pseudomonadota</taxon>
        <taxon>Betaproteobacteria</taxon>
        <taxon>Burkholderiales</taxon>
        <taxon>Burkholderiaceae</taxon>
        <taxon>Cupriavidus</taxon>
    </lineage>
</organism>
<feature type="coiled-coil region" evidence="1">
    <location>
        <begin position="3"/>
        <end position="54"/>
    </location>
</feature>
<sequence length="56" mass="6152">MDKQQAAHELKRALRDIASAKTALSSALGKDGNLPFAYAQLAEAEKKVKRALRELE</sequence>
<dbReference type="Proteomes" id="UP000255505">
    <property type="component" value="Plasmid III"/>
</dbReference>
<dbReference type="EMBL" id="LT991978">
    <property type="protein sequence ID" value="SPK77214.1"/>
    <property type="molecule type" value="Genomic_DNA"/>
</dbReference>
<name>A0A375IRG6_9BURK</name>
<geneLocation type="plasmid" evidence="2">
    <name>III</name>
</geneLocation>
<evidence type="ECO:0000313" key="2">
    <source>
        <dbReference type="EMBL" id="SPK77214.1"/>
    </source>
</evidence>
<keyword evidence="2" id="KW-0614">Plasmid</keyword>
<reference evidence="2 3" key="1">
    <citation type="submission" date="2018-01" db="EMBL/GenBank/DDBJ databases">
        <authorList>
            <person name="Gaut B.S."/>
            <person name="Morton B.R."/>
            <person name="Clegg M.T."/>
            <person name="Duvall M.R."/>
        </authorList>
    </citation>
    <scope>NUCLEOTIDE SEQUENCE [LARGE SCALE GENOMIC DNA]</scope>
    <source>
        <strain evidence="2">Cupriavidus taiwanensis LMG 19425</strain>
        <plasmid evidence="3">Plasmid iii</plasmid>
    </source>
</reference>
<dbReference type="AlphaFoldDB" id="A0A375IRG6"/>
<accession>A0A375IRG6</accession>
<protein>
    <submittedName>
        <fullName evidence="2">Uncharacterized protein</fullName>
    </submittedName>
</protein>
<evidence type="ECO:0000256" key="1">
    <source>
        <dbReference type="SAM" id="Coils"/>
    </source>
</evidence>
<proteinExistence type="predicted"/>
<gene>
    <name evidence="2" type="ORF">CT19425_P30063</name>
</gene>
<evidence type="ECO:0000313" key="3">
    <source>
        <dbReference type="Proteomes" id="UP000255505"/>
    </source>
</evidence>
<dbReference type="RefSeq" id="WP_172583424.1">
    <property type="nucleotide sequence ID" value="NZ_LT991978.1"/>
</dbReference>